<proteinExistence type="predicted"/>
<name>A0ABW4BA61_9LACO</name>
<organism evidence="1 2">
    <name type="scientific">Lacticaseibacillus jixianensis</name>
    <dbReference type="NCBI Taxonomy" id="2486012"/>
    <lineage>
        <taxon>Bacteria</taxon>
        <taxon>Bacillati</taxon>
        <taxon>Bacillota</taxon>
        <taxon>Bacilli</taxon>
        <taxon>Lactobacillales</taxon>
        <taxon>Lactobacillaceae</taxon>
        <taxon>Lacticaseibacillus</taxon>
    </lineage>
</organism>
<comment type="caution">
    <text evidence="1">The sequence shown here is derived from an EMBL/GenBank/DDBJ whole genome shotgun (WGS) entry which is preliminary data.</text>
</comment>
<accession>A0ABW4BA61</accession>
<protein>
    <submittedName>
        <fullName evidence="1">Uncharacterized protein</fullName>
    </submittedName>
</protein>
<dbReference type="EMBL" id="JBHTMO010000026">
    <property type="protein sequence ID" value="MFD1393611.1"/>
    <property type="molecule type" value="Genomic_DNA"/>
</dbReference>
<evidence type="ECO:0000313" key="2">
    <source>
        <dbReference type="Proteomes" id="UP001597249"/>
    </source>
</evidence>
<dbReference type="RefSeq" id="WP_125585575.1">
    <property type="nucleotide sequence ID" value="NZ_JBHTMO010000026.1"/>
</dbReference>
<keyword evidence="2" id="KW-1185">Reference proteome</keyword>
<gene>
    <name evidence="1" type="ORF">ACFQ3L_08550</name>
</gene>
<reference evidence="2" key="1">
    <citation type="journal article" date="2019" name="Int. J. Syst. Evol. Microbiol.">
        <title>The Global Catalogue of Microorganisms (GCM) 10K type strain sequencing project: providing services to taxonomists for standard genome sequencing and annotation.</title>
        <authorList>
            <consortium name="The Broad Institute Genomics Platform"/>
            <consortium name="The Broad Institute Genome Sequencing Center for Infectious Disease"/>
            <person name="Wu L."/>
            <person name="Ma J."/>
        </authorList>
    </citation>
    <scope>NUCLEOTIDE SEQUENCE [LARGE SCALE GENOMIC DNA]</scope>
    <source>
        <strain evidence="2">CCM 8911</strain>
    </source>
</reference>
<sequence>MENKTSALQSVTRGLMKTTREFFDLNEPAKVMPASQVQRFAAQAFSRHYRVALNFQGEEAPLVGHLTRRLTGSRYLLQAYRSNLYRVVDLSQVTYLQRA</sequence>
<dbReference type="Proteomes" id="UP001597249">
    <property type="component" value="Unassembled WGS sequence"/>
</dbReference>
<evidence type="ECO:0000313" key="1">
    <source>
        <dbReference type="EMBL" id="MFD1393611.1"/>
    </source>
</evidence>